<organism evidence="1 2">
    <name type="scientific">Paenibacillus ginsengarvi</name>
    <dbReference type="NCBI Taxonomy" id="400777"/>
    <lineage>
        <taxon>Bacteria</taxon>
        <taxon>Bacillati</taxon>
        <taxon>Bacillota</taxon>
        <taxon>Bacilli</taxon>
        <taxon>Bacillales</taxon>
        <taxon>Paenibacillaceae</taxon>
        <taxon>Paenibacillus</taxon>
    </lineage>
</organism>
<keyword evidence="1" id="KW-0223">Dioxygenase</keyword>
<gene>
    <name evidence="1" type="ORF">D7M11_08550</name>
</gene>
<evidence type="ECO:0000313" key="1">
    <source>
        <dbReference type="EMBL" id="RKN85131.1"/>
    </source>
</evidence>
<sequence>MVMVEKTEQWVTQENVEFYKENGFVQIDNVLTAEELEELRDYANEAMASESRNAVKTDQDGGAYYKVLNQKVNAWRDHGGMAKYSLHPRFASIAMRLTEASGIRLFHDHLLWKMPGDSKPTPWHQDTVKWPMNETGALSIWITLDDVDERNGCMMFVPKSHTAGKLKNISLVDPVDIFEYVKGTGLENQRPVVVPLKAGSCTFHDGLTFHYAHSNQTDKPRRVLAIIYMKDGTTYNGTGHVITNEQGLVVGEPIRGSLFPLLAKA</sequence>
<dbReference type="EMBL" id="RBAH01000005">
    <property type="protein sequence ID" value="RKN85131.1"/>
    <property type="molecule type" value="Genomic_DNA"/>
</dbReference>
<dbReference type="InterPro" id="IPR008775">
    <property type="entry name" value="Phytyl_CoA_dOase-like"/>
</dbReference>
<dbReference type="PANTHER" id="PTHR20883:SF48">
    <property type="entry name" value="ECTOINE DIOXYGENASE"/>
    <property type="match status" value="1"/>
</dbReference>
<keyword evidence="1" id="KW-0560">Oxidoreductase</keyword>
<dbReference type="Proteomes" id="UP000282311">
    <property type="component" value="Unassembled WGS sequence"/>
</dbReference>
<protein>
    <submittedName>
        <fullName evidence="1">Phytanoyl-CoA dioxygenase family protein</fullName>
    </submittedName>
</protein>
<evidence type="ECO:0000313" key="2">
    <source>
        <dbReference type="Proteomes" id="UP000282311"/>
    </source>
</evidence>
<dbReference type="Pfam" id="PF05721">
    <property type="entry name" value="PhyH"/>
    <property type="match status" value="1"/>
</dbReference>
<dbReference type="PANTHER" id="PTHR20883">
    <property type="entry name" value="PHYTANOYL-COA DIOXYGENASE DOMAIN CONTAINING 1"/>
    <property type="match status" value="1"/>
</dbReference>
<dbReference type="AlphaFoldDB" id="A0A3B0CJY5"/>
<dbReference type="GO" id="GO:0005506">
    <property type="term" value="F:iron ion binding"/>
    <property type="evidence" value="ECO:0007669"/>
    <property type="project" value="UniProtKB-ARBA"/>
</dbReference>
<accession>A0A3B0CJY5</accession>
<comment type="caution">
    <text evidence="1">The sequence shown here is derived from an EMBL/GenBank/DDBJ whole genome shotgun (WGS) entry which is preliminary data.</text>
</comment>
<dbReference type="SUPFAM" id="SSF51197">
    <property type="entry name" value="Clavaminate synthase-like"/>
    <property type="match status" value="1"/>
</dbReference>
<dbReference type="GO" id="GO:0016706">
    <property type="term" value="F:2-oxoglutarate-dependent dioxygenase activity"/>
    <property type="evidence" value="ECO:0007669"/>
    <property type="project" value="UniProtKB-ARBA"/>
</dbReference>
<dbReference type="Gene3D" id="2.60.120.620">
    <property type="entry name" value="q2cbj1_9rhob like domain"/>
    <property type="match status" value="1"/>
</dbReference>
<keyword evidence="2" id="KW-1185">Reference proteome</keyword>
<reference evidence="1 2" key="1">
    <citation type="journal article" date="2007" name="Int. J. Syst. Evol. Microbiol.">
        <title>Paenibacillus ginsengarvi sp. nov., isolated from soil from ginseng cultivation.</title>
        <authorList>
            <person name="Yoon M.H."/>
            <person name="Ten L.N."/>
            <person name="Im W.T."/>
        </authorList>
    </citation>
    <scope>NUCLEOTIDE SEQUENCE [LARGE SCALE GENOMIC DNA]</scope>
    <source>
        <strain evidence="1 2">KCTC 13059</strain>
    </source>
</reference>
<proteinExistence type="predicted"/>
<name>A0A3B0CJY5_9BACL</name>